<dbReference type="PANTHER" id="PTHR46033:SF8">
    <property type="entry name" value="PROTEIN MAINTENANCE OF MERISTEMS-LIKE"/>
    <property type="match status" value="1"/>
</dbReference>
<accession>A0A445AR23</accession>
<dbReference type="InterPro" id="IPR019557">
    <property type="entry name" value="AminoTfrase-like_pln_mobile"/>
</dbReference>
<evidence type="ECO:0000313" key="3">
    <source>
        <dbReference type="Proteomes" id="UP000289738"/>
    </source>
</evidence>
<dbReference type="EMBL" id="SDMP01000011">
    <property type="protein sequence ID" value="RYR28851.1"/>
    <property type="molecule type" value="Genomic_DNA"/>
</dbReference>
<gene>
    <name evidence="2" type="ORF">Ahy_B01g053046</name>
</gene>
<dbReference type="PANTHER" id="PTHR46033">
    <property type="entry name" value="PROTEIN MAIN-LIKE 2"/>
    <property type="match status" value="1"/>
</dbReference>
<protein>
    <recommendedName>
        <fullName evidence="1">Aminotransferase-like plant mobile domain-containing protein</fullName>
    </recommendedName>
</protein>
<reference evidence="2 3" key="1">
    <citation type="submission" date="2019-01" db="EMBL/GenBank/DDBJ databases">
        <title>Sequencing of cultivated peanut Arachis hypogaea provides insights into genome evolution and oil improvement.</title>
        <authorList>
            <person name="Chen X."/>
        </authorList>
    </citation>
    <scope>NUCLEOTIDE SEQUENCE [LARGE SCALE GENOMIC DNA]</scope>
    <source>
        <strain evidence="3">cv. Fuhuasheng</strain>
        <tissue evidence="2">Leaves</tissue>
    </source>
</reference>
<dbReference type="Proteomes" id="UP000289738">
    <property type="component" value="Chromosome B01"/>
</dbReference>
<comment type="caution">
    <text evidence="2">The sequence shown here is derived from an EMBL/GenBank/DDBJ whole genome shotgun (WGS) entry which is preliminary data.</text>
</comment>
<proteinExistence type="predicted"/>
<dbReference type="AlphaFoldDB" id="A0A445AR23"/>
<dbReference type="GO" id="GO:0010073">
    <property type="term" value="P:meristem maintenance"/>
    <property type="evidence" value="ECO:0007669"/>
    <property type="project" value="InterPro"/>
</dbReference>
<name>A0A445AR23_ARAHY</name>
<evidence type="ECO:0000313" key="2">
    <source>
        <dbReference type="EMBL" id="RYR28851.1"/>
    </source>
</evidence>
<feature type="domain" description="Aminotransferase-like plant mobile" evidence="1">
    <location>
        <begin position="34"/>
        <end position="91"/>
    </location>
</feature>
<sequence length="132" mass="15138">MAHADRVRLFFSRRVSRTLAPPNTIILYLREAGFGDTVSLRDFVFDNSLITAFVDCWRPETYTFHLLWGEYTITLQDIAYLLGLYTYGEPMDGASMIFRHSTSTRPVIGWSSYLVPGLLMVSNKVDRYGPTE</sequence>
<dbReference type="InterPro" id="IPR044824">
    <property type="entry name" value="MAIN-like"/>
</dbReference>
<keyword evidence="3" id="KW-1185">Reference proteome</keyword>
<organism evidence="2 3">
    <name type="scientific">Arachis hypogaea</name>
    <name type="common">Peanut</name>
    <dbReference type="NCBI Taxonomy" id="3818"/>
    <lineage>
        <taxon>Eukaryota</taxon>
        <taxon>Viridiplantae</taxon>
        <taxon>Streptophyta</taxon>
        <taxon>Embryophyta</taxon>
        <taxon>Tracheophyta</taxon>
        <taxon>Spermatophyta</taxon>
        <taxon>Magnoliopsida</taxon>
        <taxon>eudicotyledons</taxon>
        <taxon>Gunneridae</taxon>
        <taxon>Pentapetalae</taxon>
        <taxon>rosids</taxon>
        <taxon>fabids</taxon>
        <taxon>Fabales</taxon>
        <taxon>Fabaceae</taxon>
        <taxon>Papilionoideae</taxon>
        <taxon>50 kb inversion clade</taxon>
        <taxon>dalbergioids sensu lato</taxon>
        <taxon>Dalbergieae</taxon>
        <taxon>Pterocarpus clade</taxon>
        <taxon>Arachis</taxon>
    </lineage>
</organism>
<dbReference type="Pfam" id="PF10536">
    <property type="entry name" value="PMD"/>
    <property type="match status" value="1"/>
</dbReference>
<evidence type="ECO:0000259" key="1">
    <source>
        <dbReference type="Pfam" id="PF10536"/>
    </source>
</evidence>